<dbReference type="EMBL" id="JNBY01000127">
    <property type="protein sequence ID" value="KDN81986.1"/>
    <property type="molecule type" value="Genomic_DNA"/>
</dbReference>
<dbReference type="Proteomes" id="UP000027178">
    <property type="component" value="Unassembled WGS sequence"/>
</dbReference>
<feature type="transmembrane region" description="Helical" evidence="1">
    <location>
        <begin position="36"/>
        <end position="54"/>
    </location>
</feature>
<evidence type="ECO:0000313" key="4">
    <source>
        <dbReference type="Proteomes" id="UP000027178"/>
    </source>
</evidence>
<feature type="transmembrane region" description="Helical" evidence="1">
    <location>
        <begin position="116"/>
        <end position="138"/>
    </location>
</feature>
<dbReference type="AlphaFoldDB" id="A0A066YV66"/>
<feature type="transmembrane region" description="Helical" evidence="1">
    <location>
        <begin position="60"/>
        <end position="78"/>
    </location>
</feature>
<protein>
    <submittedName>
        <fullName evidence="3">Membrane protein</fullName>
    </submittedName>
</protein>
<keyword evidence="4" id="KW-1185">Reference proteome</keyword>
<reference evidence="3 4" key="1">
    <citation type="submission" date="2014-05" db="EMBL/GenBank/DDBJ databases">
        <title>Draft Genome Sequence of Kitasatospora cheerisanensis KCTC 2395.</title>
        <authorList>
            <person name="Nam D.H."/>
        </authorList>
    </citation>
    <scope>NUCLEOTIDE SEQUENCE [LARGE SCALE GENOMIC DNA]</scope>
    <source>
        <strain evidence="3 4">KCTC 2395</strain>
    </source>
</reference>
<name>A0A066YV66_9ACTN</name>
<proteinExistence type="predicted"/>
<evidence type="ECO:0000259" key="2">
    <source>
        <dbReference type="Pfam" id="PF03779"/>
    </source>
</evidence>
<keyword evidence="1" id="KW-0472">Membrane</keyword>
<dbReference type="Pfam" id="PF03779">
    <property type="entry name" value="SPW"/>
    <property type="match status" value="1"/>
</dbReference>
<dbReference type="OrthoDB" id="3638638at2"/>
<accession>A0A066YV66</accession>
<gene>
    <name evidence="3" type="ORF">KCH_63030</name>
</gene>
<organism evidence="3 4">
    <name type="scientific">Kitasatospora cheerisanensis KCTC 2395</name>
    <dbReference type="NCBI Taxonomy" id="1348663"/>
    <lineage>
        <taxon>Bacteria</taxon>
        <taxon>Bacillati</taxon>
        <taxon>Actinomycetota</taxon>
        <taxon>Actinomycetes</taxon>
        <taxon>Kitasatosporales</taxon>
        <taxon>Streptomycetaceae</taxon>
        <taxon>Kitasatospora</taxon>
    </lineage>
</organism>
<keyword evidence="1" id="KW-1133">Transmembrane helix</keyword>
<dbReference type="InterPro" id="IPR005530">
    <property type="entry name" value="SPW"/>
</dbReference>
<dbReference type="PATRIC" id="fig|1348663.4.peg.6098"/>
<feature type="transmembrane region" description="Helical" evidence="1">
    <location>
        <begin position="90"/>
        <end position="110"/>
    </location>
</feature>
<keyword evidence="1" id="KW-0812">Transmembrane</keyword>
<comment type="caution">
    <text evidence="3">The sequence shown here is derived from an EMBL/GenBank/DDBJ whole genome shotgun (WGS) entry which is preliminary data.</text>
</comment>
<sequence length="149" mass="15529">MSTQLPKGMEHHPDILALREHAEAVTSTTGAQGVEALAICTGLFLAISPWVVGFSEFPGLTISNLVLGIAFAVLMAGYGPAFGRTHARAWACVVIGAWTVIAPWAVNGGAHVRRTILTNVITGGVMTCLALAAVGLAFTGMTGMARRRD</sequence>
<evidence type="ECO:0000313" key="3">
    <source>
        <dbReference type="EMBL" id="KDN81986.1"/>
    </source>
</evidence>
<feature type="domain" description="SPW repeat-containing integral membrane" evidence="2">
    <location>
        <begin position="35"/>
        <end position="131"/>
    </location>
</feature>
<dbReference type="RefSeq" id="WP_084223993.1">
    <property type="nucleotide sequence ID" value="NZ_KK853997.1"/>
</dbReference>
<evidence type="ECO:0000256" key="1">
    <source>
        <dbReference type="SAM" id="Phobius"/>
    </source>
</evidence>
<dbReference type="eggNOG" id="ENOG5032UXB">
    <property type="taxonomic scope" value="Bacteria"/>
</dbReference>
<dbReference type="HOGENOM" id="CLU_124842_1_0_11"/>